<evidence type="ECO:0000259" key="1">
    <source>
        <dbReference type="Pfam" id="PF05699"/>
    </source>
</evidence>
<accession>A0A6G0VR97</accession>
<dbReference type="InterPro" id="IPR012337">
    <property type="entry name" value="RNaseH-like_sf"/>
</dbReference>
<proteinExistence type="predicted"/>
<dbReference type="PANTHER" id="PTHR45749">
    <property type="match status" value="1"/>
</dbReference>
<comment type="caution">
    <text evidence="2">The sequence shown here is derived from an EMBL/GenBank/DDBJ whole genome shotgun (WGS) entry which is preliminary data.</text>
</comment>
<dbReference type="InterPro" id="IPR008906">
    <property type="entry name" value="HATC_C_dom"/>
</dbReference>
<evidence type="ECO:0000313" key="3">
    <source>
        <dbReference type="Proteomes" id="UP000478052"/>
    </source>
</evidence>
<dbReference type="SUPFAM" id="SSF53098">
    <property type="entry name" value="Ribonuclease H-like"/>
    <property type="match status" value="1"/>
</dbReference>
<reference evidence="2 3" key="1">
    <citation type="submission" date="2019-08" db="EMBL/GenBank/DDBJ databases">
        <title>Whole genome of Aphis craccivora.</title>
        <authorList>
            <person name="Voronova N.V."/>
            <person name="Shulinski R.S."/>
            <person name="Bandarenka Y.V."/>
            <person name="Zhorov D.G."/>
            <person name="Warner D."/>
        </authorList>
    </citation>
    <scope>NUCLEOTIDE SEQUENCE [LARGE SCALE GENOMIC DNA]</scope>
    <source>
        <strain evidence="2">180601</strain>
        <tissue evidence="2">Whole Body</tissue>
    </source>
</reference>
<sequence length="506" mass="58186">GNTALRGNEGKKGDKPEELDGNFMRTIRLLADFDPLLNELLNDPTKHIKYLSWKVQNELIEILSENICHIICEEIIRFYALEQHGAMNYAQLIQDVLHKHNIKIQNCRGQGYDEASVMSGQYSGVQKRINDIVPTASFVHCCAHNLNLVISDASKISPSISRFFETVQNEFNFFSTSGPRWASLAFGDNTASKIIKKCALSDGNLDILHKKDERDMSKTHKNKIESSEFVLILYIWENILRYLNTVSKILQSTEISLENASMLLDKAIQNMQNLRNDYSTIYLESKRLCDKWGIDVSFHSSRPKFHKKVFGEVDGDRRFDISQDTFGIKVFLPVVDCIIFKLKEQFYGMKCVSDRFTFLSPKSILNYDQPSLIKSTYDFIQFYKDDVTSDFTRQIVCLKTNILSQNLKNIKDLCIFIIEMDLFLSYPDILTACLLFLTLPITVASAERSFSKLKLIKNYLRNSSGQDRLKNISVLNIESKRTAELNIDKIITDFANAKVRKKNFLK</sequence>
<feature type="domain" description="HAT C-terminal dimerisation" evidence="1">
    <location>
        <begin position="425"/>
        <end position="479"/>
    </location>
</feature>
<keyword evidence="3" id="KW-1185">Reference proteome</keyword>
<dbReference type="AlphaFoldDB" id="A0A6G0VR97"/>
<dbReference type="PANTHER" id="PTHR45749:SF37">
    <property type="entry name" value="OS05G0311600 PROTEIN"/>
    <property type="match status" value="1"/>
</dbReference>
<dbReference type="Proteomes" id="UP000478052">
    <property type="component" value="Unassembled WGS sequence"/>
</dbReference>
<dbReference type="OrthoDB" id="6624292at2759"/>
<protein>
    <submittedName>
        <fullName evidence="2">Zinc finger MYM-type protein 1-like</fullName>
    </submittedName>
</protein>
<dbReference type="Pfam" id="PF05699">
    <property type="entry name" value="Dimer_Tnp_hAT"/>
    <property type="match status" value="1"/>
</dbReference>
<evidence type="ECO:0000313" key="2">
    <source>
        <dbReference type="EMBL" id="KAF0703312.1"/>
    </source>
</evidence>
<gene>
    <name evidence="2" type="ORF">FWK35_00037003</name>
</gene>
<dbReference type="GO" id="GO:0046983">
    <property type="term" value="F:protein dimerization activity"/>
    <property type="evidence" value="ECO:0007669"/>
    <property type="project" value="InterPro"/>
</dbReference>
<name>A0A6G0VR97_APHCR</name>
<dbReference type="EMBL" id="VUJU01013948">
    <property type="protein sequence ID" value="KAF0703312.1"/>
    <property type="molecule type" value="Genomic_DNA"/>
</dbReference>
<organism evidence="2 3">
    <name type="scientific">Aphis craccivora</name>
    <name type="common">Cowpea aphid</name>
    <dbReference type="NCBI Taxonomy" id="307492"/>
    <lineage>
        <taxon>Eukaryota</taxon>
        <taxon>Metazoa</taxon>
        <taxon>Ecdysozoa</taxon>
        <taxon>Arthropoda</taxon>
        <taxon>Hexapoda</taxon>
        <taxon>Insecta</taxon>
        <taxon>Pterygota</taxon>
        <taxon>Neoptera</taxon>
        <taxon>Paraneoptera</taxon>
        <taxon>Hemiptera</taxon>
        <taxon>Sternorrhyncha</taxon>
        <taxon>Aphidomorpha</taxon>
        <taxon>Aphidoidea</taxon>
        <taxon>Aphididae</taxon>
        <taxon>Aphidini</taxon>
        <taxon>Aphis</taxon>
        <taxon>Aphis</taxon>
    </lineage>
</organism>
<feature type="non-terminal residue" evidence="2">
    <location>
        <position position="1"/>
    </location>
</feature>